<name>A0ABR1XBH0_9PEZI</name>
<dbReference type="PANTHER" id="PTHR31001:SF49">
    <property type="entry name" value="ZN(II)2CYS6 TRANSCRIPTION FACTOR (EUROFUNG)"/>
    <property type="match status" value="1"/>
</dbReference>
<dbReference type="PROSITE" id="PS50048">
    <property type="entry name" value="ZN2_CY6_FUNGAL_2"/>
    <property type="match status" value="1"/>
</dbReference>
<dbReference type="CDD" id="cd12148">
    <property type="entry name" value="fungal_TF_MHR"/>
    <property type="match status" value="1"/>
</dbReference>
<gene>
    <name evidence="5" type="ORF">PG997_000675</name>
</gene>
<dbReference type="PANTHER" id="PTHR31001">
    <property type="entry name" value="UNCHARACTERIZED TRANSCRIPTIONAL REGULATORY PROTEIN"/>
    <property type="match status" value="1"/>
</dbReference>
<keyword evidence="6" id="KW-1185">Reference proteome</keyword>
<protein>
    <submittedName>
        <fullName evidence="5">Fungal-specific transcription factor domain-containing protein</fullName>
    </submittedName>
</protein>
<reference evidence="5 6" key="1">
    <citation type="submission" date="2023-01" db="EMBL/GenBank/DDBJ databases">
        <title>Analysis of 21 Apiospora genomes using comparative genomics revels a genus with tremendous synthesis potential of carbohydrate active enzymes and secondary metabolites.</title>
        <authorList>
            <person name="Sorensen T."/>
        </authorList>
    </citation>
    <scope>NUCLEOTIDE SEQUENCE [LARGE SCALE GENOMIC DNA]</scope>
    <source>
        <strain evidence="5 6">CBS 114990</strain>
    </source>
</reference>
<accession>A0ABR1XBH0</accession>
<feature type="region of interest" description="Disordered" evidence="3">
    <location>
        <begin position="85"/>
        <end position="109"/>
    </location>
</feature>
<keyword evidence="2" id="KW-0539">Nucleus</keyword>
<comment type="caution">
    <text evidence="5">The sequence shown here is derived from an EMBL/GenBank/DDBJ whole genome shotgun (WGS) entry which is preliminary data.</text>
</comment>
<evidence type="ECO:0000256" key="2">
    <source>
        <dbReference type="ARBA" id="ARBA00023242"/>
    </source>
</evidence>
<evidence type="ECO:0000256" key="1">
    <source>
        <dbReference type="ARBA" id="ARBA00004123"/>
    </source>
</evidence>
<dbReference type="Gene3D" id="4.10.240.10">
    <property type="entry name" value="Zn(2)-C6 fungal-type DNA-binding domain"/>
    <property type="match status" value="1"/>
</dbReference>
<dbReference type="Pfam" id="PF00172">
    <property type="entry name" value="Zn_clus"/>
    <property type="match status" value="1"/>
</dbReference>
<sequence length="654" mass="72981">MATLDSASRRVEKRNRPPVSCEPCRTRKLKCNRSSPCDACAKRGKSTACVYAPNAGRARSEPNRHRDMKDRLNNLERLVSSLLTGEAPVRTGPSAAGGNRNNGMDSENIPTLANTPLSERHGQPIAPLSPETPNFQKTGDGQLNYIDPSHWLSILDDTKEVREHLSVPNQPMAHSIKALDANHMTPDTGYLSTPSQGFSLGDALSALPTRPQYIAFWESPSTASPLWVALLFSILSIAACLRQISNITEPEGSLPPISILQQTTVQCLVLGRYITANAYALEAFMLHLQSGLFSPDRPPLDLWFEMGTVIRLAFRMGYHRDPNKLAGISPYDVQVDALMSYHNGYPSMVPSEYCDTDVPRNLENSDLRVDMTALPPSRPLNEQTPVLYIIVKAGVMAVFKRIVAHTQTVSAKPYAQTLLLDNEMNQAYSAVPDLLKRRDVKQSFLDHAVLIWQRCTIELLHLKGLIILHRRYINYEQQSPDFEPSRRACVKAALEMLARQAEVHQACEPGGWLYEDRWIFAVLPVHDFLLAAMVVCLDVSVRMRSKSQQRAASETEYRELVSKEFRALFDSQRIWAASSDASHEANVAALALDLMVQKVAETDTELFLGHYIPFDHVGFSPDPELFYGDAVIQMIEGSEIIDWNMDPSTLNATV</sequence>
<dbReference type="Proteomes" id="UP001433268">
    <property type="component" value="Unassembled WGS sequence"/>
</dbReference>
<dbReference type="GeneID" id="92038050"/>
<proteinExistence type="predicted"/>
<feature type="domain" description="Zn(2)-C6 fungal-type" evidence="4">
    <location>
        <begin position="20"/>
        <end position="51"/>
    </location>
</feature>
<dbReference type="PROSITE" id="PS00463">
    <property type="entry name" value="ZN2_CY6_FUNGAL_1"/>
    <property type="match status" value="1"/>
</dbReference>
<dbReference type="InterPro" id="IPR036864">
    <property type="entry name" value="Zn2-C6_fun-type_DNA-bd_sf"/>
</dbReference>
<organism evidence="5 6">
    <name type="scientific">Apiospora hydei</name>
    <dbReference type="NCBI Taxonomy" id="1337664"/>
    <lineage>
        <taxon>Eukaryota</taxon>
        <taxon>Fungi</taxon>
        <taxon>Dikarya</taxon>
        <taxon>Ascomycota</taxon>
        <taxon>Pezizomycotina</taxon>
        <taxon>Sordariomycetes</taxon>
        <taxon>Xylariomycetidae</taxon>
        <taxon>Amphisphaeriales</taxon>
        <taxon>Apiosporaceae</taxon>
        <taxon>Apiospora</taxon>
    </lineage>
</organism>
<dbReference type="RefSeq" id="XP_066674763.1">
    <property type="nucleotide sequence ID" value="XM_066804990.1"/>
</dbReference>
<evidence type="ECO:0000256" key="3">
    <source>
        <dbReference type="SAM" id="MobiDB-lite"/>
    </source>
</evidence>
<feature type="compositionally biased region" description="Polar residues" evidence="3">
    <location>
        <begin position="99"/>
        <end position="109"/>
    </location>
</feature>
<evidence type="ECO:0000313" key="6">
    <source>
        <dbReference type="Proteomes" id="UP001433268"/>
    </source>
</evidence>
<dbReference type="InterPro" id="IPR050613">
    <property type="entry name" value="Sec_Metabolite_Reg"/>
</dbReference>
<evidence type="ECO:0000259" key="4">
    <source>
        <dbReference type="PROSITE" id="PS50048"/>
    </source>
</evidence>
<dbReference type="CDD" id="cd00067">
    <property type="entry name" value="GAL4"/>
    <property type="match status" value="1"/>
</dbReference>
<dbReference type="InterPro" id="IPR001138">
    <property type="entry name" value="Zn2Cys6_DnaBD"/>
</dbReference>
<dbReference type="SUPFAM" id="SSF57701">
    <property type="entry name" value="Zn2/Cys6 DNA-binding domain"/>
    <property type="match status" value="1"/>
</dbReference>
<dbReference type="EMBL" id="JAQQWN010000002">
    <property type="protein sequence ID" value="KAK8093990.1"/>
    <property type="molecule type" value="Genomic_DNA"/>
</dbReference>
<comment type="subcellular location">
    <subcellularLocation>
        <location evidence="1">Nucleus</location>
    </subcellularLocation>
</comment>
<dbReference type="SMART" id="SM00066">
    <property type="entry name" value="GAL4"/>
    <property type="match status" value="1"/>
</dbReference>
<evidence type="ECO:0000313" key="5">
    <source>
        <dbReference type="EMBL" id="KAK8093990.1"/>
    </source>
</evidence>